<feature type="transmembrane region" description="Helical" evidence="7">
    <location>
        <begin position="293"/>
        <end position="310"/>
    </location>
</feature>
<dbReference type="InterPro" id="IPR020846">
    <property type="entry name" value="MFS_dom"/>
</dbReference>
<keyword evidence="3" id="KW-1003">Cell membrane</keyword>
<evidence type="ECO:0000256" key="7">
    <source>
        <dbReference type="SAM" id="Phobius"/>
    </source>
</evidence>
<dbReference type="Pfam" id="PF07690">
    <property type="entry name" value="MFS_1"/>
    <property type="match status" value="1"/>
</dbReference>
<comment type="caution">
    <text evidence="9">The sequence shown here is derived from an EMBL/GenBank/DDBJ whole genome shotgun (WGS) entry which is preliminary data.</text>
</comment>
<comment type="subcellular location">
    <subcellularLocation>
        <location evidence="1">Cell membrane</location>
        <topology evidence="1">Multi-pass membrane protein</topology>
    </subcellularLocation>
</comment>
<dbReference type="OrthoDB" id="9775268at2"/>
<evidence type="ECO:0000256" key="4">
    <source>
        <dbReference type="ARBA" id="ARBA00022692"/>
    </source>
</evidence>
<dbReference type="GO" id="GO:0005886">
    <property type="term" value="C:plasma membrane"/>
    <property type="evidence" value="ECO:0007669"/>
    <property type="project" value="UniProtKB-SubCell"/>
</dbReference>
<keyword evidence="10" id="KW-1185">Reference proteome</keyword>
<evidence type="ECO:0000259" key="8">
    <source>
        <dbReference type="PROSITE" id="PS50850"/>
    </source>
</evidence>
<dbReference type="InterPro" id="IPR036259">
    <property type="entry name" value="MFS_trans_sf"/>
</dbReference>
<evidence type="ECO:0000313" key="9">
    <source>
        <dbReference type="EMBL" id="TCZ76625.1"/>
    </source>
</evidence>
<dbReference type="PROSITE" id="PS50850">
    <property type="entry name" value="MFS"/>
    <property type="match status" value="1"/>
</dbReference>
<dbReference type="PANTHER" id="PTHR43266:SF8">
    <property type="entry name" value="MACROLIDE-EFFLUX PROTEIN"/>
    <property type="match status" value="1"/>
</dbReference>
<feature type="transmembrane region" description="Helical" evidence="7">
    <location>
        <begin position="48"/>
        <end position="65"/>
    </location>
</feature>
<dbReference type="PANTHER" id="PTHR43266">
    <property type="entry name" value="MACROLIDE-EFFLUX PROTEIN"/>
    <property type="match status" value="1"/>
</dbReference>
<feature type="transmembrane region" description="Helical" evidence="7">
    <location>
        <begin position="225"/>
        <end position="246"/>
    </location>
</feature>
<feature type="transmembrane region" description="Helical" evidence="7">
    <location>
        <begin position="383"/>
        <end position="403"/>
    </location>
</feature>
<dbReference type="Gene3D" id="1.20.1250.20">
    <property type="entry name" value="MFS general substrate transporter like domains"/>
    <property type="match status" value="1"/>
</dbReference>
<keyword evidence="4 7" id="KW-0812">Transmembrane</keyword>
<evidence type="ECO:0000256" key="6">
    <source>
        <dbReference type="ARBA" id="ARBA00023136"/>
    </source>
</evidence>
<dbReference type="GO" id="GO:0022857">
    <property type="term" value="F:transmembrane transporter activity"/>
    <property type="evidence" value="ECO:0007669"/>
    <property type="project" value="InterPro"/>
</dbReference>
<keyword evidence="5 7" id="KW-1133">Transmembrane helix</keyword>
<dbReference type="AlphaFoldDB" id="A0A4R4EEZ0"/>
<evidence type="ECO:0000256" key="1">
    <source>
        <dbReference type="ARBA" id="ARBA00004651"/>
    </source>
</evidence>
<evidence type="ECO:0000256" key="3">
    <source>
        <dbReference type="ARBA" id="ARBA00022475"/>
    </source>
</evidence>
<feature type="domain" description="Major facilitator superfamily (MFS) profile" evidence="8">
    <location>
        <begin position="9"/>
        <end position="407"/>
    </location>
</feature>
<proteinExistence type="predicted"/>
<feature type="transmembrane region" description="Helical" evidence="7">
    <location>
        <begin position="354"/>
        <end position="377"/>
    </location>
</feature>
<sequence>MKELFANRNFVKMFTATFASQFGTIVGNMAFAFFLLDRFSTQPGYASLAEMMYSLPTLLVFWVVGVTADRFNRQKIAEYSGWIRVMLTVLLVLVIYMEWLPLAFAVLFLRSAVSKFYAPAETALLQGVLKPDQYEQASGLNQMLMGLFMMFGVGLGAVAYQTIGIVGAVALDGVGLTLSALLIRKCEVPEAVRQPNGAASWRGMKFRKVWSDFAQGLGYIRQKPLLQALICGFLLFGLLNGGISVLPLYTMKYKLAPDNYTVYSSLYALFMGVGMLVGSLIGVAIVKKAKPHIVIISGIFVAGLLVIGLLQATNPWVFLSFVLLVGLILAPVNIAIGGWLPALIDPRQMGRVSAWYDPLMMLGQTVALGLIAWLYPGTIGLNAIYWSMCIILLLASFFYLLTLPRLRRKEEAKVASNSEIQGVSS</sequence>
<evidence type="ECO:0000313" key="10">
    <source>
        <dbReference type="Proteomes" id="UP000295418"/>
    </source>
</evidence>
<evidence type="ECO:0000256" key="2">
    <source>
        <dbReference type="ARBA" id="ARBA00022448"/>
    </source>
</evidence>
<dbReference type="InterPro" id="IPR011701">
    <property type="entry name" value="MFS"/>
</dbReference>
<protein>
    <submittedName>
        <fullName evidence="9">MFS transporter</fullName>
    </submittedName>
</protein>
<name>A0A4R4EEZ0_9BACL</name>
<keyword evidence="6 7" id="KW-0472">Membrane</keyword>
<reference evidence="9 10" key="1">
    <citation type="submission" date="2019-03" db="EMBL/GenBank/DDBJ databases">
        <authorList>
            <person name="Kim M.K.M."/>
        </authorList>
    </citation>
    <scope>NUCLEOTIDE SEQUENCE [LARGE SCALE GENOMIC DNA]</scope>
    <source>
        <strain evidence="9 10">18JY21-1</strain>
    </source>
</reference>
<dbReference type="EMBL" id="SKFG01000012">
    <property type="protein sequence ID" value="TCZ76625.1"/>
    <property type="molecule type" value="Genomic_DNA"/>
</dbReference>
<accession>A0A4R4EEZ0</accession>
<feature type="transmembrane region" description="Helical" evidence="7">
    <location>
        <begin position="266"/>
        <end position="286"/>
    </location>
</feature>
<evidence type="ECO:0000256" key="5">
    <source>
        <dbReference type="ARBA" id="ARBA00022989"/>
    </source>
</evidence>
<feature type="transmembrane region" description="Helical" evidence="7">
    <location>
        <begin position="85"/>
        <end position="109"/>
    </location>
</feature>
<keyword evidence="2" id="KW-0813">Transport</keyword>
<dbReference type="CDD" id="cd06173">
    <property type="entry name" value="MFS_MefA_like"/>
    <property type="match status" value="1"/>
</dbReference>
<organism evidence="9 10">
    <name type="scientific">Paenibacillus albiflavus</name>
    <dbReference type="NCBI Taxonomy" id="2545760"/>
    <lineage>
        <taxon>Bacteria</taxon>
        <taxon>Bacillati</taxon>
        <taxon>Bacillota</taxon>
        <taxon>Bacilli</taxon>
        <taxon>Bacillales</taxon>
        <taxon>Paenibacillaceae</taxon>
        <taxon>Paenibacillus</taxon>
    </lineage>
</organism>
<dbReference type="Proteomes" id="UP000295418">
    <property type="component" value="Unassembled WGS sequence"/>
</dbReference>
<dbReference type="SUPFAM" id="SSF103473">
    <property type="entry name" value="MFS general substrate transporter"/>
    <property type="match status" value="1"/>
</dbReference>
<gene>
    <name evidence="9" type="ORF">E0485_13625</name>
</gene>
<feature type="transmembrane region" description="Helical" evidence="7">
    <location>
        <begin position="316"/>
        <end position="342"/>
    </location>
</feature>
<dbReference type="RefSeq" id="WP_132418598.1">
    <property type="nucleotide sequence ID" value="NZ_SKFG01000012.1"/>
</dbReference>
<feature type="transmembrane region" description="Helical" evidence="7">
    <location>
        <begin position="13"/>
        <end position="36"/>
    </location>
</feature>
<feature type="transmembrane region" description="Helical" evidence="7">
    <location>
        <begin position="140"/>
        <end position="159"/>
    </location>
</feature>